<comment type="caution">
    <text evidence="1">The sequence shown here is derived from an EMBL/GenBank/DDBJ whole genome shotgun (WGS) entry which is preliminary data.</text>
</comment>
<keyword evidence="2" id="KW-1185">Reference proteome</keyword>
<dbReference type="Proteomes" id="UP001160148">
    <property type="component" value="Unassembled WGS sequence"/>
</dbReference>
<accession>A0AAV0VX73</accession>
<protein>
    <recommendedName>
        <fullName evidence="3">C2H2-type domain-containing protein</fullName>
    </recommendedName>
</protein>
<dbReference type="AlphaFoldDB" id="A0AAV0VX73"/>
<gene>
    <name evidence="1" type="ORF">MEUPH1_LOCUS5408</name>
</gene>
<evidence type="ECO:0008006" key="3">
    <source>
        <dbReference type="Google" id="ProtNLM"/>
    </source>
</evidence>
<name>A0AAV0VX73_9HEMI</name>
<dbReference type="EMBL" id="CARXXK010000001">
    <property type="protein sequence ID" value="CAI6348764.1"/>
    <property type="molecule type" value="Genomic_DNA"/>
</dbReference>
<reference evidence="1 2" key="1">
    <citation type="submission" date="2023-01" db="EMBL/GenBank/DDBJ databases">
        <authorList>
            <person name="Whitehead M."/>
        </authorList>
    </citation>
    <scope>NUCLEOTIDE SEQUENCE [LARGE SCALE GENOMIC DNA]</scope>
</reference>
<organism evidence="1 2">
    <name type="scientific">Macrosiphum euphorbiae</name>
    <name type="common">potato aphid</name>
    <dbReference type="NCBI Taxonomy" id="13131"/>
    <lineage>
        <taxon>Eukaryota</taxon>
        <taxon>Metazoa</taxon>
        <taxon>Ecdysozoa</taxon>
        <taxon>Arthropoda</taxon>
        <taxon>Hexapoda</taxon>
        <taxon>Insecta</taxon>
        <taxon>Pterygota</taxon>
        <taxon>Neoptera</taxon>
        <taxon>Paraneoptera</taxon>
        <taxon>Hemiptera</taxon>
        <taxon>Sternorrhyncha</taxon>
        <taxon>Aphidomorpha</taxon>
        <taxon>Aphidoidea</taxon>
        <taxon>Aphididae</taxon>
        <taxon>Macrosiphini</taxon>
        <taxon>Macrosiphum</taxon>
    </lineage>
</organism>
<evidence type="ECO:0000313" key="1">
    <source>
        <dbReference type="EMBL" id="CAI6348764.1"/>
    </source>
</evidence>
<sequence>MDLQNLENYPVYVLNVIPELTEESNAQLPHQMTSGELMSYNFYVPSVHHQVPTVSTECVQPLVCHTSPTKSTKKLSYDKTIHHSAIENNQSTEPHINTYYSEKSVDDISLLLKDEDMQNGNNKVLMYDPTTDTNLIVHLVRPSDLKTNCIEINVPKRGRPRKLKLSELIKSEIKQEESSKQSRPEDIIEHPLTSTKSGRLCKPPKHFLNDENTMETTKKSSFLIVDNNDIIGRKKVKYNVKSDFVCGGCSKTYLGHKRMQEHLEKFPSHKMNTAEKQVDSELQDIFQNLHETPINIDIINSKKETHTQTEVAKYQHCAYIKSKKNLQCHLKQIMKHLKKPSLMKSLSGTISVWDLLSNTLESGGLQAFSKELNTLIINLRNLSKSFKIVSNCESSSIDNNQMFIDDSLEHLFGLPKGSYSLKDIQNDYEMDQESNVWAMDSTKSIEPKVSTPQSLNRHSSPIHLNIFDSQSSKVDFLLSSSMEESILCDENQAVLESVDGLVSERLRSMSDHLHVNVPIINYPIASTSSASDVSQPDSFMGHGVYEVFTNELNLVPTSTEEFIKSLEQFEPLNDTDNTLSTETRMLDFEDLQHTFHTS</sequence>
<proteinExistence type="predicted"/>
<evidence type="ECO:0000313" key="2">
    <source>
        <dbReference type="Proteomes" id="UP001160148"/>
    </source>
</evidence>